<dbReference type="InterPro" id="IPR036134">
    <property type="entry name" value="Crypto/Photolyase_FAD-like_sf"/>
</dbReference>
<keyword evidence="4 8" id="KW-0285">Flavoprotein</keyword>
<dbReference type="Gene3D" id="1.25.40.80">
    <property type="match status" value="1"/>
</dbReference>
<feature type="site" description="Electron transfer via tryptophanyl radical" evidence="9">
    <location>
        <position position="352"/>
    </location>
</feature>
<dbReference type="InterPro" id="IPR002081">
    <property type="entry name" value="Cryptochrome/DNA_photolyase_1"/>
</dbReference>
<protein>
    <recommendedName>
        <fullName evidence="3">Deoxyribodipyrimidine photo-lyase</fullName>
        <ecNumber evidence="2">4.1.99.3</ecNumber>
    </recommendedName>
</protein>
<dbReference type="GO" id="GO:0003904">
    <property type="term" value="F:deoxyribodipyrimidine photo-lyase activity"/>
    <property type="evidence" value="ECO:0007669"/>
    <property type="project" value="UniProtKB-EC"/>
</dbReference>
<dbReference type="PROSITE" id="PS00394">
    <property type="entry name" value="DNA_PHOTOLYASES_1_1"/>
    <property type="match status" value="1"/>
</dbReference>
<dbReference type="PANTHER" id="PTHR11455:SF18">
    <property type="entry name" value="SI:CH1073-390K14.1"/>
    <property type="match status" value="1"/>
</dbReference>
<feature type="domain" description="Photolyase/cryptochrome alpha/beta" evidence="11">
    <location>
        <begin position="1"/>
        <end position="124"/>
    </location>
</feature>
<reference evidence="13" key="1">
    <citation type="submission" date="2018-08" db="EMBL/GenBank/DDBJ databases">
        <authorList>
            <person name="Kim S.-J."/>
            <person name="Jung G.-Y."/>
        </authorList>
    </citation>
    <scope>NUCLEOTIDE SEQUENCE [LARGE SCALE GENOMIC DNA]</scope>
    <source>
        <strain evidence="13">GY_H</strain>
    </source>
</reference>
<evidence type="ECO:0000256" key="9">
    <source>
        <dbReference type="PIRSR" id="PIRSR602081-2"/>
    </source>
</evidence>
<dbReference type="GO" id="GO:0032922">
    <property type="term" value="P:circadian regulation of gene expression"/>
    <property type="evidence" value="ECO:0007669"/>
    <property type="project" value="TreeGrafter"/>
</dbReference>
<evidence type="ECO:0000313" key="13">
    <source>
        <dbReference type="Proteomes" id="UP000263993"/>
    </source>
</evidence>
<evidence type="ECO:0000256" key="4">
    <source>
        <dbReference type="ARBA" id="ARBA00022630"/>
    </source>
</evidence>
<feature type="site" description="Electron transfer via tryptophanyl radical" evidence="9">
    <location>
        <position position="299"/>
    </location>
</feature>
<comment type="catalytic activity">
    <reaction evidence="7">
        <text>cyclobutadipyrimidine (in DNA) = 2 pyrimidine residues (in DNA).</text>
        <dbReference type="EC" id="4.1.99.3"/>
    </reaction>
</comment>
<feature type="binding site" evidence="8">
    <location>
        <begin position="228"/>
        <end position="232"/>
    </location>
    <ligand>
        <name>FAD</name>
        <dbReference type="ChEBI" id="CHEBI:57692"/>
    </ligand>
</feature>
<sequence length="470" mass="52985">MTTIVWFRQDLRLHDNPALAAAVARGRVIPVFILDDSDKTWRPGAASLWWLHHSLTALREQLGALSFYRGDPKTILPMLVAEGRAAAVVWNRCYDPHAIARDTAIKERLKKDGVTAESFNAALLVEPWDIKTGGGGPYKVFTPYWRAAQAHGFAAPVAKPKNIDADGLASSDKLSDWKLLPARPNWAAGFAEQWTPGEHGALDRFDHFVSNDLATYSAMRDRPDKLSTSRLSPHLHFGEISPRQIHARLAAYQEDRVKSASIAKFMSEIGWREFAHHLLYHFPTLPDANWRPAFDAYPWRSNTTDLNAWQRGATGYPLVDAGMRELWTTGFMHNRVRMIAASFLIKHLRLDWRLGEQWFWDTLVDADLANNAAGWQWVAGSGADASPYFRIFNPVAQGEKFDPDGGYVRRWCPELSKLPDKFIHAPWKADADTLKAARVILGETYPKPIVDHDEARKAALDGYKKVRNSG</sequence>
<dbReference type="PROSITE" id="PS00691">
    <property type="entry name" value="DNA_PHOTOLYASES_1_2"/>
    <property type="match status" value="1"/>
</dbReference>
<dbReference type="RefSeq" id="WP_115517624.1">
    <property type="nucleotide sequence ID" value="NZ_QRGO01000001.1"/>
</dbReference>
<evidence type="ECO:0000256" key="3">
    <source>
        <dbReference type="ARBA" id="ARBA00014046"/>
    </source>
</evidence>
<organism evidence="12 13">
    <name type="scientific">Undibacter mobilis</name>
    <dbReference type="NCBI Taxonomy" id="2292256"/>
    <lineage>
        <taxon>Bacteria</taxon>
        <taxon>Pseudomonadati</taxon>
        <taxon>Pseudomonadota</taxon>
        <taxon>Alphaproteobacteria</taxon>
        <taxon>Hyphomicrobiales</taxon>
        <taxon>Nitrobacteraceae</taxon>
        <taxon>Undibacter</taxon>
    </lineage>
</organism>
<dbReference type="InterPro" id="IPR018394">
    <property type="entry name" value="DNA_photolyase_1_CS_C"/>
</dbReference>
<dbReference type="InterPro" id="IPR036155">
    <property type="entry name" value="Crypto/Photolyase_N_sf"/>
</dbReference>
<comment type="cofactor">
    <cofactor evidence="1">
        <name>(6R)-5,10-methylene-5,6,7,8-tetrahydrofolate</name>
        <dbReference type="ChEBI" id="CHEBI:15636"/>
    </cofactor>
</comment>
<name>A0A371BDD1_9BRAD</name>
<dbReference type="SUPFAM" id="SSF52425">
    <property type="entry name" value="Cryptochrome/photolyase, N-terminal domain"/>
    <property type="match status" value="1"/>
</dbReference>
<dbReference type="GO" id="GO:0003677">
    <property type="term" value="F:DNA binding"/>
    <property type="evidence" value="ECO:0007669"/>
    <property type="project" value="TreeGrafter"/>
</dbReference>
<dbReference type="FunFam" id="1.10.579.10:FF:000003">
    <property type="entry name" value="Deoxyribodipyrimidine photo-lyase"/>
    <property type="match status" value="1"/>
</dbReference>
<dbReference type="InterPro" id="IPR005101">
    <property type="entry name" value="Cryptochr/Photolyase_FAD-bd"/>
</dbReference>
<evidence type="ECO:0000259" key="11">
    <source>
        <dbReference type="PROSITE" id="PS51645"/>
    </source>
</evidence>
<keyword evidence="13" id="KW-1185">Reference proteome</keyword>
<comment type="cofactor">
    <cofactor evidence="8">
        <name>FAD</name>
        <dbReference type="ChEBI" id="CHEBI:57692"/>
    </cofactor>
    <text evidence="8">Binds 1 FAD per subunit.</text>
</comment>
<keyword evidence="12" id="KW-0456">Lyase</keyword>
<feature type="binding site" evidence="8">
    <location>
        <begin position="365"/>
        <end position="367"/>
    </location>
    <ligand>
        <name>FAD</name>
        <dbReference type="ChEBI" id="CHEBI:57692"/>
    </ligand>
</feature>
<dbReference type="GO" id="GO:0005737">
    <property type="term" value="C:cytoplasm"/>
    <property type="evidence" value="ECO:0007669"/>
    <property type="project" value="TreeGrafter"/>
</dbReference>
<dbReference type="GO" id="GO:0000719">
    <property type="term" value="P:photoreactive repair"/>
    <property type="evidence" value="ECO:0007669"/>
    <property type="project" value="UniProtKB-ARBA"/>
</dbReference>
<dbReference type="PANTHER" id="PTHR11455">
    <property type="entry name" value="CRYPTOCHROME"/>
    <property type="match status" value="1"/>
</dbReference>
<dbReference type="EMBL" id="QRGO01000001">
    <property type="protein sequence ID" value="RDV05599.1"/>
    <property type="molecule type" value="Genomic_DNA"/>
</dbReference>
<dbReference type="InterPro" id="IPR006050">
    <property type="entry name" value="DNA_photolyase_N"/>
</dbReference>
<keyword evidence="6 10" id="KW-0157">Chromophore</keyword>
<evidence type="ECO:0000256" key="8">
    <source>
        <dbReference type="PIRSR" id="PIRSR602081-1"/>
    </source>
</evidence>
<dbReference type="GO" id="GO:0071949">
    <property type="term" value="F:FAD binding"/>
    <property type="evidence" value="ECO:0007669"/>
    <property type="project" value="TreeGrafter"/>
</dbReference>
<dbReference type="GO" id="GO:0043153">
    <property type="term" value="P:entrainment of circadian clock by photoperiod"/>
    <property type="evidence" value="ECO:0007669"/>
    <property type="project" value="TreeGrafter"/>
</dbReference>
<evidence type="ECO:0000256" key="5">
    <source>
        <dbReference type="ARBA" id="ARBA00022827"/>
    </source>
</evidence>
<dbReference type="EC" id="4.1.99.3" evidence="2"/>
<keyword evidence="5 8" id="KW-0274">FAD</keyword>
<feature type="binding site" evidence="8">
    <location>
        <position position="216"/>
    </location>
    <ligand>
        <name>FAD</name>
        <dbReference type="ChEBI" id="CHEBI:57692"/>
    </ligand>
</feature>
<dbReference type="Pfam" id="PF03441">
    <property type="entry name" value="FAD_binding_7"/>
    <property type="match status" value="1"/>
</dbReference>
<evidence type="ECO:0000256" key="6">
    <source>
        <dbReference type="ARBA" id="ARBA00022991"/>
    </source>
</evidence>
<comment type="caution">
    <text evidence="12">The sequence shown here is derived from an EMBL/GenBank/DDBJ whole genome shotgun (WGS) entry which is preliminary data.</text>
</comment>
<gene>
    <name evidence="12" type="ORF">DXH78_14070</name>
</gene>
<dbReference type="Pfam" id="PF00875">
    <property type="entry name" value="DNA_photolyase"/>
    <property type="match status" value="1"/>
</dbReference>
<feature type="site" description="Electron transfer via tryptophanyl radical" evidence="9">
    <location>
        <position position="375"/>
    </location>
</feature>
<evidence type="ECO:0000256" key="10">
    <source>
        <dbReference type="RuleBase" id="RU004182"/>
    </source>
</evidence>
<dbReference type="SUPFAM" id="SSF48173">
    <property type="entry name" value="Cryptochrome/photolyase FAD-binding domain"/>
    <property type="match status" value="1"/>
</dbReference>
<comment type="similarity">
    <text evidence="10">Belongs to the DNA photolyase family.</text>
</comment>
<evidence type="ECO:0000313" key="12">
    <source>
        <dbReference type="EMBL" id="RDV05599.1"/>
    </source>
</evidence>
<dbReference type="OrthoDB" id="9772484at2"/>
<evidence type="ECO:0000256" key="7">
    <source>
        <dbReference type="ARBA" id="ARBA00033999"/>
    </source>
</evidence>
<feature type="binding site" evidence="8">
    <location>
        <position position="265"/>
    </location>
    <ligand>
        <name>FAD</name>
        <dbReference type="ChEBI" id="CHEBI:57692"/>
    </ligand>
</feature>
<proteinExistence type="inferred from homology"/>
<evidence type="ECO:0000256" key="1">
    <source>
        <dbReference type="ARBA" id="ARBA00001932"/>
    </source>
</evidence>
<dbReference type="InterPro" id="IPR014729">
    <property type="entry name" value="Rossmann-like_a/b/a_fold"/>
</dbReference>
<dbReference type="Gene3D" id="3.40.50.620">
    <property type="entry name" value="HUPs"/>
    <property type="match status" value="1"/>
</dbReference>
<dbReference type="PRINTS" id="PR00147">
    <property type="entry name" value="DNAPHOTLYASE"/>
</dbReference>
<evidence type="ECO:0000256" key="2">
    <source>
        <dbReference type="ARBA" id="ARBA00013149"/>
    </source>
</evidence>
<accession>A0A371BDD1</accession>
<dbReference type="Proteomes" id="UP000263993">
    <property type="component" value="Unassembled WGS sequence"/>
</dbReference>
<dbReference type="Gene3D" id="1.10.579.10">
    <property type="entry name" value="DNA Cyclobutane Dipyrimidine Photolyase, subunit A, domain 3"/>
    <property type="match status" value="1"/>
</dbReference>
<dbReference type="PROSITE" id="PS51645">
    <property type="entry name" value="PHR_CRY_ALPHA_BETA"/>
    <property type="match status" value="1"/>
</dbReference>
<dbReference type="AlphaFoldDB" id="A0A371BDD1"/>